<keyword evidence="3" id="KW-1185">Reference proteome</keyword>
<feature type="compositionally biased region" description="Basic and acidic residues" evidence="1">
    <location>
        <begin position="85"/>
        <end position="116"/>
    </location>
</feature>
<comment type="caution">
    <text evidence="2">The sequence shown here is derived from an EMBL/GenBank/DDBJ whole genome shotgun (WGS) entry which is preliminary data.</text>
</comment>
<feature type="compositionally biased region" description="Basic residues" evidence="1">
    <location>
        <begin position="213"/>
        <end position="228"/>
    </location>
</feature>
<feature type="region of interest" description="Disordered" evidence="1">
    <location>
        <begin position="204"/>
        <end position="246"/>
    </location>
</feature>
<feature type="compositionally biased region" description="Polar residues" evidence="1">
    <location>
        <begin position="71"/>
        <end position="84"/>
    </location>
</feature>
<feature type="non-terminal residue" evidence="2">
    <location>
        <position position="1"/>
    </location>
</feature>
<feature type="region of interest" description="Disordered" evidence="1">
    <location>
        <begin position="285"/>
        <end position="305"/>
    </location>
</feature>
<reference evidence="2" key="1">
    <citation type="thesis" date="2021" institute="BYU ScholarsArchive" country="Provo, UT, USA">
        <title>Applications of and Algorithms for Genome Assembly and Genomic Analyses with an Emphasis on Marine Teleosts.</title>
        <authorList>
            <person name="Pickett B.D."/>
        </authorList>
    </citation>
    <scope>NUCLEOTIDE SEQUENCE</scope>
    <source>
        <strain evidence="2">HI-2016</strain>
    </source>
</reference>
<organism evidence="2 3">
    <name type="scientific">Albula glossodonta</name>
    <name type="common">roundjaw bonefish</name>
    <dbReference type="NCBI Taxonomy" id="121402"/>
    <lineage>
        <taxon>Eukaryota</taxon>
        <taxon>Metazoa</taxon>
        <taxon>Chordata</taxon>
        <taxon>Craniata</taxon>
        <taxon>Vertebrata</taxon>
        <taxon>Euteleostomi</taxon>
        <taxon>Actinopterygii</taxon>
        <taxon>Neopterygii</taxon>
        <taxon>Teleostei</taxon>
        <taxon>Albuliformes</taxon>
        <taxon>Albulidae</taxon>
        <taxon>Albula</taxon>
    </lineage>
</organism>
<proteinExistence type="predicted"/>
<name>A0A8T2NG81_9TELE</name>
<feature type="region of interest" description="Disordered" evidence="1">
    <location>
        <begin position="67"/>
        <end position="122"/>
    </location>
</feature>
<evidence type="ECO:0000256" key="1">
    <source>
        <dbReference type="SAM" id="MobiDB-lite"/>
    </source>
</evidence>
<feature type="region of interest" description="Disordered" evidence="1">
    <location>
        <begin position="1"/>
        <end position="22"/>
    </location>
</feature>
<dbReference type="AlphaFoldDB" id="A0A8T2NG81"/>
<sequence length="305" mass="33031">AAGLNPGLVGAGRSKSGGSLGPADSVIGHSQAYVVVVSGRFRVVGPADGQDVVRSGRVHGEVVQADDPPVSVTTGQTQHGFCENSSERIPTDLQLIKERKEGREEGERDGGRREEYQSPAVGSEVIVSDAGTPWRLLVRDVGRHQGAMAESHMPDWMPADRSTNQNHLAPILISQTHTRPSPPPLTIFQSSAWTAVTPRWWAYSEATGEPPPRRSKTRTLKQKRRSSQHKPTPPHGRPLSAKPERRAPISPRHCWLETAIGQPDGPGRAKLAPTAARANNLIREMDQDADSDPQLNLRGELQAGC</sequence>
<gene>
    <name evidence="2" type="ORF">JZ751_023494</name>
</gene>
<accession>A0A8T2NG81</accession>
<protein>
    <submittedName>
        <fullName evidence="2">Uncharacterized protein</fullName>
    </submittedName>
</protein>
<evidence type="ECO:0000313" key="3">
    <source>
        <dbReference type="Proteomes" id="UP000824540"/>
    </source>
</evidence>
<evidence type="ECO:0000313" key="2">
    <source>
        <dbReference type="EMBL" id="KAG9339603.1"/>
    </source>
</evidence>
<dbReference type="Proteomes" id="UP000824540">
    <property type="component" value="Unassembled WGS sequence"/>
</dbReference>
<dbReference type="EMBL" id="JAFBMS010000052">
    <property type="protein sequence ID" value="KAG9339603.1"/>
    <property type="molecule type" value="Genomic_DNA"/>
</dbReference>